<gene>
    <name evidence="2" type="ORF">FHW18_001593</name>
</gene>
<reference evidence="2 3" key="1">
    <citation type="submission" date="2020-07" db="EMBL/GenBank/DDBJ databases">
        <title>Genomic Encyclopedia of Type Strains, Phase IV (KMG-V): Genome sequencing to study the core and pangenomes of soil and plant-associated prokaryotes.</title>
        <authorList>
            <person name="Whitman W."/>
        </authorList>
    </citation>
    <scope>NUCLEOTIDE SEQUENCE [LARGE SCALE GENOMIC DNA]</scope>
    <source>
        <strain evidence="2 3">SAS40</strain>
    </source>
</reference>
<dbReference type="Proteomes" id="UP000542125">
    <property type="component" value="Unassembled WGS sequence"/>
</dbReference>
<evidence type="ECO:0008006" key="4">
    <source>
        <dbReference type="Google" id="ProtNLM"/>
    </source>
</evidence>
<dbReference type="RefSeq" id="WP_179585104.1">
    <property type="nucleotide sequence ID" value="NZ_JACBYR010000001.1"/>
</dbReference>
<dbReference type="EMBL" id="JACBYR010000001">
    <property type="protein sequence ID" value="NYE82322.1"/>
    <property type="molecule type" value="Genomic_DNA"/>
</dbReference>
<dbReference type="AlphaFoldDB" id="A0A7Y9LL92"/>
<keyword evidence="1" id="KW-0812">Transmembrane</keyword>
<sequence length="78" mass="7773">MAIAGGYALTGLAVVLLGQLLVRAGMPASEAVVSAGMSGMVIYLGLLLWALACVNVARLCGWMALGSAVLAGLVGVLR</sequence>
<protein>
    <recommendedName>
        <fullName evidence="4">Iron uptake protein</fullName>
    </recommendedName>
</protein>
<accession>A0A7Y9LL92</accession>
<comment type="caution">
    <text evidence="2">The sequence shown here is derived from an EMBL/GenBank/DDBJ whole genome shotgun (WGS) entry which is preliminary data.</text>
</comment>
<feature type="transmembrane region" description="Helical" evidence="1">
    <location>
        <begin position="31"/>
        <end position="50"/>
    </location>
</feature>
<feature type="transmembrane region" description="Helical" evidence="1">
    <location>
        <begin position="56"/>
        <end position="77"/>
    </location>
</feature>
<feature type="transmembrane region" description="Helical" evidence="1">
    <location>
        <begin position="6"/>
        <end position="24"/>
    </location>
</feature>
<evidence type="ECO:0000313" key="3">
    <source>
        <dbReference type="Proteomes" id="UP000542125"/>
    </source>
</evidence>
<keyword evidence="1" id="KW-1133">Transmembrane helix</keyword>
<organism evidence="2 3">
    <name type="scientific">Pigmentiphaga litoralis</name>
    <dbReference type="NCBI Taxonomy" id="516702"/>
    <lineage>
        <taxon>Bacteria</taxon>
        <taxon>Pseudomonadati</taxon>
        <taxon>Pseudomonadota</taxon>
        <taxon>Betaproteobacteria</taxon>
        <taxon>Burkholderiales</taxon>
        <taxon>Alcaligenaceae</taxon>
        <taxon>Pigmentiphaga</taxon>
    </lineage>
</organism>
<keyword evidence="3" id="KW-1185">Reference proteome</keyword>
<evidence type="ECO:0000313" key="2">
    <source>
        <dbReference type="EMBL" id="NYE82322.1"/>
    </source>
</evidence>
<proteinExistence type="predicted"/>
<keyword evidence="1" id="KW-0472">Membrane</keyword>
<name>A0A7Y9LL92_9BURK</name>
<evidence type="ECO:0000256" key="1">
    <source>
        <dbReference type="SAM" id="Phobius"/>
    </source>
</evidence>